<sequence length="75" mass="8765">MGVYSSRNKVINIPIQKSEKLNCLRTATHWLIWIHGQKKVMLQEVKIQRGLFGADFSPGKKCLIKQRQEQQIIFL</sequence>
<dbReference type="AlphaFoldDB" id="A0A0E9QYV2"/>
<accession>A0A0E9QYV2</accession>
<reference evidence="1" key="1">
    <citation type="submission" date="2014-11" db="EMBL/GenBank/DDBJ databases">
        <authorList>
            <person name="Amaro Gonzalez C."/>
        </authorList>
    </citation>
    <scope>NUCLEOTIDE SEQUENCE</scope>
</reference>
<protein>
    <submittedName>
        <fullName evidence="1">Uncharacterized protein</fullName>
    </submittedName>
</protein>
<proteinExistence type="predicted"/>
<reference evidence="1" key="2">
    <citation type="journal article" date="2015" name="Fish Shellfish Immunol.">
        <title>Early steps in the European eel (Anguilla anguilla)-Vibrio vulnificus interaction in the gills: Role of the RtxA13 toxin.</title>
        <authorList>
            <person name="Callol A."/>
            <person name="Pajuelo D."/>
            <person name="Ebbesson L."/>
            <person name="Teles M."/>
            <person name="MacKenzie S."/>
            <person name="Amaro C."/>
        </authorList>
    </citation>
    <scope>NUCLEOTIDE SEQUENCE</scope>
</reference>
<name>A0A0E9QYV2_ANGAN</name>
<dbReference type="EMBL" id="GBXM01086915">
    <property type="protein sequence ID" value="JAH21662.1"/>
    <property type="molecule type" value="Transcribed_RNA"/>
</dbReference>
<organism evidence="1">
    <name type="scientific">Anguilla anguilla</name>
    <name type="common">European freshwater eel</name>
    <name type="synonym">Muraena anguilla</name>
    <dbReference type="NCBI Taxonomy" id="7936"/>
    <lineage>
        <taxon>Eukaryota</taxon>
        <taxon>Metazoa</taxon>
        <taxon>Chordata</taxon>
        <taxon>Craniata</taxon>
        <taxon>Vertebrata</taxon>
        <taxon>Euteleostomi</taxon>
        <taxon>Actinopterygii</taxon>
        <taxon>Neopterygii</taxon>
        <taxon>Teleostei</taxon>
        <taxon>Anguilliformes</taxon>
        <taxon>Anguillidae</taxon>
        <taxon>Anguilla</taxon>
    </lineage>
</organism>
<evidence type="ECO:0000313" key="1">
    <source>
        <dbReference type="EMBL" id="JAH21662.1"/>
    </source>
</evidence>